<dbReference type="PANTHER" id="PTHR33604">
    <property type="entry name" value="OSJNBA0004B13.7 PROTEIN"/>
    <property type="match status" value="1"/>
</dbReference>
<name>A0A067FGA9_CITSI</name>
<dbReference type="eggNOG" id="ENOG502QR4V">
    <property type="taxonomic scope" value="Eukaryota"/>
</dbReference>
<accession>A0A067FGA9</accession>
<evidence type="ECO:0000313" key="2">
    <source>
        <dbReference type="Proteomes" id="UP000027120"/>
    </source>
</evidence>
<evidence type="ECO:0008006" key="3">
    <source>
        <dbReference type="Google" id="ProtNLM"/>
    </source>
</evidence>
<dbReference type="EMBL" id="KK784900">
    <property type="protein sequence ID" value="KDO66439.1"/>
    <property type="molecule type" value="Genomic_DNA"/>
</dbReference>
<dbReference type="Proteomes" id="UP000027120">
    <property type="component" value="Unassembled WGS sequence"/>
</dbReference>
<sequence length="324" mass="36519">RALSVSHRDAGVNYGKSAGPDSKLLDESSLDFNILKMQPLSNLKWYDFCFREVFPGRVVKSMDDLGTVLPSVQRQETVLVVSLFGASDAVTRNLLCQFERINSQNHIFLGSHSDFLYDLARRGHPVIDADQFLNDIRAYESLSLQSSDARLTKEVLVKVYVIKKCLEYRYSAWVVDANFLPFSNDLFLEPIDATSDFYYGESSKLLFVKSSSSVQKMWTKNFLYEVANLVDKVSLPRDHRNFANIMANLLRQKAGVMIKRVDESKIGLDIGTGSANQSSSAVGKKIVYWSADLGPDRIQKQLEELSLWDIDSDSSCKAVICHQS</sequence>
<feature type="non-terminal residue" evidence="1">
    <location>
        <position position="1"/>
    </location>
</feature>
<gene>
    <name evidence="1" type="ORF">CISIN_1g0444321mg</name>
</gene>
<dbReference type="PANTHER" id="PTHR33604:SF3">
    <property type="entry name" value="OSJNBA0004B13.7 PROTEIN"/>
    <property type="match status" value="1"/>
</dbReference>
<organism evidence="1 2">
    <name type="scientific">Citrus sinensis</name>
    <name type="common">Sweet orange</name>
    <name type="synonym">Citrus aurantium var. sinensis</name>
    <dbReference type="NCBI Taxonomy" id="2711"/>
    <lineage>
        <taxon>Eukaryota</taxon>
        <taxon>Viridiplantae</taxon>
        <taxon>Streptophyta</taxon>
        <taxon>Embryophyta</taxon>
        <taxon>Tracheophyta</taxon>
        <taxon>Spermatophyta</taxon>
        <taxon>Magnoliopsida</taxon>
        <taxon>eudicotyledons</taxon>
        <taxon>Gunneridae</taxon>
        <taxon>Pentapetalae</taxon>
        <taxon>rosids</taxon>
        <taxon>malvids</taxon>
        <taxon>Sapindales</taxon>
        <taxon>Rutaceae</taxon>
        <taxon>Aurantioideae</taxon>
        <taxon>Citrus</taxon>
    </lineage>
</organism>
<protein>
    <recommendedName>
        <fullName evidence="3">Nucleotide-diphospho-sugar transferase domain-containing protein</fullName>
    </recommendedName>
</protein>
<evidence type="ECO:0000313" key="1">
    <source>
        <dbReference type="EMBL" id="KDO66439.1"/>
    </source>
</evidence>
<dbReference type="STRING" id="2711.A0A067FGA9"/>
<keyword evidence="2" id="KW-1185">Reference proteome</keyword>
<proteinExistence type="predicted"/>
<reference evidence="1 2" key="1">
    <citation type="submission" date="2014-04" db="EMBL/GenBank/DDBJ databases">
        <authorList>
            <consortium name="International Citrus Genome Consortium"/>
            <person name="Gmitter F."/>
            <person name="Chen C."/>
            <person name="Farmerie W."/>
            <person name="Harkins T."/>
            <person name="Desany B."/>
            <person name="Mohiuddin M."/>
            <person name="Kodira C."/>
            <person name="Borodovsky M."/>
            <person name="Lomsadze A."/>
            <person name="Burns P."/>
            <person name="Jenkins J."/>
            <person name="Prochnik S."/>
            <person name="Shu S."/>
            <person name="Chapman J."/>
            <person name="Pitluck S."/>
            <person name="Schmutz J."/>
            <person name="Rokhsar D."/>
        </authorList>
    </citation>
    <scope>NUCLEOTIDE SEQUENCE</scope>
</reference>
<dbReference type="AlphaFoldDB" id="A0A067FGA9"/>
<dbReference type="PaxDb" id="2711-XP_006470513.1"/>